<evidence type="ECO:0000313" key="1">
    <source>
        <dbReference type="EMBL" id="AYM89062.1"/>
    </source>
</evidence>
<dbReference type="AlphaFoldDB" id="A0AAD0U305"/>
<dbReference type="EMBL" id="CP033067">
    <property type="protein sequence ID" value="AYM89062.1"/>
    <property type="molecule type" value="Genomic_DNA"/>
</dbReference>
<organism evidence="1 2">
    <name type="scientific">Pseudoalteromonas agarivorans</name>
    <dbReference type="NCBI Taxonomy" id="176102"/>
    <lineage>
        <taxon>Bacteria</taxon>
        <taxon>Pseudomonadati</taxon>
        <taxon>Pseudomonadota</taxon>
        <taxon>Gammaproteobacteria</taxon>
        <taxon>Alteromonadales</taxon>
        <taxon>Pseudoalteromonadaceae</taxon>
        <taxon>Pseudoalteromonas</taxon>
    </lineage>
</organism>
<evidence type="ECO:0000313" key="2">
    <source>
        <dbReference type="Proteomes" id="UP000279995"/>
    </source>
</evidence>
<name>A0AAD0U305_9GAMM</name>
<keyword evidence="1" id="KW-0614">Plasmid</keyword>
<geneLocation type="plasmid" evidence="1 2">
    <name>unnamed</name>
</geneLocation>
<protein>
    <submittedName>
        <fullName evidence="1">Uncharacterized protein</fullName>
    </submittedName>
</protein>
<accession>A0AAD0U305</accession>
<gene>
    <name evidence="1" type="ORF">D9T18_20445</name>
</gene>
<reference evidence="1 2" key="1">
    <citation type="submission" date="2018-10" db="EMBL/GenBank/DDBJ databases">
        <title>Complete Genome Sequence and Transcriptomic Profiles of a Marine Bacterium, Pseudoalteromonas agarivorans Hao 2018.</title>
        <authorList>
            <person name="Hao L."/>
        </authorList>
    </citation>
    <scope>NUCLEOTIDE SEQUENCE [LARGE SCALE GENOMIC DNA]</scope>
    <source>
        <strain evidence="1 2">Hao 2018</strain>
        <plasmid evidence="1 2">unnamed</plasmid>
    </source>
</reference>
<dbReference type="Proteomes" id="UP000279995">
    <property type="component" value="Plasmid unnamed"/>
</dbReference>
<sequence length="111" mass="12375">MMKLASYTLKGPTLIGGHMDFGDEILFLLSVSQAEVEKFLDDKFGHLYEFGQSLYFSYETNDENEANINKLIALGQPVPLDLLLISRARTELGECVLTGQTGECRVITLVE</sequence>
<proteinExistence type="predicted"/>